<dbReference type="PANTHER" id="PTHR31609">
    <property type="entry name" value="YDJC DEACETYLASE FAMILY MEMBER"/>
    <property type="match status" value="1"/>
</dbReference>
<dbReference type="GO" id="GO:0005975">
    <property type="term" value="P:carbohydrate metabolic process"/>
    <property type="evidence" value="ECO:0007669"/>
    <property type="project" value="InterPro"/>
</dbReference>
<keyword evidence="5" id="KW-0119">Carbohydrate metabolism</keyword>
<keyword evidence="4" id="KW-0460">Magnesium</keyword>
<sequence length="300" mass="32780">MPDGNVPARLFDYCPQGAQPPAGSPSLAEGTGQWWKRIVVCGDDFGMNASIDAGIMRLARLGRLSAVSCLSQGQTFADHGPNLREFDLDLGVHLNLTQSLGDPAQTPIMSLPVLIARAYAGRLDEAWIDAQLARQFDAFEAVMGRAPDYVDGHQHVHQLPGVLPRLLQLLESRYGTHAPWLRHTAPGMQDGIPLRESAKARLVGALGASAIARVSDRDGWRTNRRLLGVYEQQGGGRRYSRLLQRWLHNARDGDLVMCHPALPGGCDALASQRAAEFEVLSRPDLGDWMRCNGVRVARPA</sequence>
<accession>A0A261UTS5</accession>
<dbReference type="GO" id="GO:0019213">
    <property type="term" value="F:deacetylase activity"/>
    <property type="evidence" value="ECO:0007669"/>
    <property type="project" value="TreeGrafter"/>
</dbReference>
<dbReference type="InterPro" id="IPR006879">
    <property type="entry name" value="YdjC-like"/>
</dbReference>
<keyword evidence="2" id="KW-0479">Metal-binding</keyword>
<dbReference type="InterPro" id="IPR011330">
    <property type="entry name" value="Glyco_hydro/deAcase_b/a-brl"/>
</dbReference>
<dbReference type="EMBL" id="NEVQ01000003">
    <property type="protein sequence ID" value="OZI64947.1"/>
    <property type="molecule type" value="Genomic_DNA"/>
</dbReference>
<dbReference type="Gene3D" id="3.20.20.370">
    <property type="entry name" value="Glycoside hydrolase/deacetylase"/>
    <property type="match status" value="1"/>
</dbReference>
<comment type="caution">
    <text evidence="6">The sequence shown here is derived from an EMBL/GenBank/DDBJ whole genome shotgun (WGS) entry which is preliminary data.</text>
</comment>
<evidence type="ECO:0000256" key="5">
    <source>
        <dbReference type="ARBA" id="ARBA00023277"/>
    </source>
</evidence>
<dbReference type="GO" id="GO:0046872">
    <property type="term" value="F:metal ion binding"/>
    <property type="evidence" value="ECO:0007669"/>
    <property type="project" value="UniProtKB-KW"/>
</dbReference>
<evidence type="ECO:0000256" key="1">
    <source>
        <dbReference type="ARBA" id="ARBA00001946"/>
    </source>
</evidence>
<dbReference type="Proteomes" id="UP000216885">
    <property type="component" value="Unassembled WGS sequence"/>
</dbReference>
<evidence type="ECO:0000256" key="4">
    <source>
        <dbReference type="ARBA" id="ARBA00022842"/>
    </source>
</evidence>
<dbReference type="Pfam" id="PF04794">
    <property type="entry name" value="YdjC"/>
    <property type="match status" value="1"/>
</dbReference>
<evidence type="ECO:0008006" key="8">
    <source>
        <dbReference type="Google" id="ProtNLM"/>
    </source>
</evidence>
<keyword evidence="7" id="KW-1185">Reference proteome</keyword>
<evidence type="ECO:0000256" key="2">
    <source>
        <dbReference type="ARBA" id="ARBA00022723"/>
    </source>
</evidence>
<dbReference type="PANTHER" id="PTHR31609:SF1">
    <property type="entry name" value="CARBOHYDRATE DEACETYLASE"/>
    <property type="match status" value="1"/>
</dbReference>
<proteinExistence type="predicted"/>
<gene>
    <name evidence="6" type="ORF">CAL20_04325</name>
</gene>
<keyword evidence="3" id="KW-0378">Hydrolase</keyword>
<dbReference type="AlphaFoldDB" id="A0A261UTS5"/>
<dbReference type="CDD" id="cd10807">
    <property type="entry name" value="YdjC_like_3"/>
    <property type="match status" value="1"/>
</dbReference>
<evidence type="ECO:0000313" key="7">
    <source>
        <dbReference type="Proteomes" id="UP000216885"/>
    </source>
</evidence>
<reference evidence="6 7" key="1">
    <citation type="submission" date="2017-05" db="EMBL/GenBank/DDBJ databases">
        <title>Complete and WGS of Bordetella genogroups.</title>
        <authorList>
            <person name="Spilker T."/>
            <person name="LiPuma J."/>
        </authorList>
    </citation>
    <scope>NUCLEOTIDE SEQUENCE [LARGE SCALE GENOMIC DNA]</scope>
    <source>
        <strain evidence="6 7">AU9919</strain>
    </source>
</reference>
<organism evidence="6 7">
    <name type="scientific">Bordetella genomosp. 4</name>
    <dbReference type="NCBI Taxonomy" id="463044"/>
    <lineage>
        <taxon>Bacteria</taxon>
        <taxon>Pseudomonadati</taxon>
        <taxon>Pseudomonadota</taxon>
        <taxon>Betaproteobacteria</taxon>
        <taxon>Burkholderiales</taxon>
        <taxon>Alcaligenaceae</taxon>
        <taxon>Bordetella</taxon>
    </lineage>
</organism>
<evidence type="ECO:0000256" key="3">
    <source>
        <dbReference type="ARBA" id="ARBA00022801"/>
    </source>
</evidence>
<dbReference type="SUPFAM" id="SSF88713">
    <property type="entry name" value="Glycoside hydrolase/deacetylase"/>
    <property type="match status" value="1"/>
</dbReference>
<dbReference type="GO" id="GO:0016787">
    <property type="term" value="F:hydrolase activity"/>
    <property type="evidence" value="ECO:0007669"/>
    <property type="project" value="UniProtKB-KW"/>
</dbReference>
<evidence type="ECO:0000313" key="6">
    <source>
        <dbReference type="EMBL" id="OZI64947.1"/>
    </source>
</evidence>
<comment type="cofactor">
    <cofactor evidence="1">
        <name>Mg(2+)</name>
        <dbReference type="ChEBI" id="CHEBI:18420"/>
    </cofactor>
</comment>
<name>A0A261UTS5_9BORD</name>
<protein>
    <recommendedName>
        <fullName evidence="8">Cellobiose phosphorylase</fullName>
    </recommendedName>
</protein>